<sequence length="208" mass="24932">MILKLLFTDYQIVFYIRIVDKATLRKQFLDKRLSISRSRYWMLTDDLMDQIKRIDWSQFRMVHVFMPIRKHNEVDTFSILNYFKHAEPQLQIVIPRTNFENLEMENVLYDHEYTILGRNKFDIPEPIHGKIISNDQIDLVFIPLLAFDKKGNRAGYGKGFYDRFLSNCRPDVQKMGISFFDPVDEISDLNEFDIKLDSCICPDRIWEF</sequence>
<keyword evidence="5" id="KW-0479">Metal-binding</keyword>
<reference evidence="7" key="1">
    <citation type="submission" date="2016-10" db="EMBL/GenBank/DDBJ databases">
        <authorList>
            <person name="Varghese N."/>
            <person name="Submissions S."/>
        </authorList>
    </citation>
    <scope>NUCLEOTIDE SEQUENCE [LARGE SCALE GENOMIC DNA]</scope>
    <source>
        <strain evidence="7">DSM 24536</strain>
    </source>
</reference>
<name>A0A1G9RL71_9SPHI</name>
<gene>
    <name evidence="6" type="ORF">SAMN05421813_10864</name>
</gene>
<feature type="binding site" evidence="4">
    <location>
        <position position="66"/>
    </location>
    <ligand>
        <name>substrate</name>
    </ligand>
</feature>
<evidence type="ECO:0000256" key="3">
    <source>
        <dbReference type="ARBA" id="ARBA00022840"/>
    </source>
</evidence>
<evidence type="ECO:0000313" key="6">
    <source>
        <dbReference type="EMBL" id="SDM23973.1"/>
    </source>
</evidence>
<dbReference type="Proteomes" id="UP000199226">
    <property type="component" value="Unassembled WGS sequence"/>
</dbReference>
<dbReference type="STRING" id="990371.SAMN05421813_10864"/>
<dbReference type="EMBL" id="FNHH01000008">
    <property type="protein sequence ID" value="SDM23973.1"/>
    <property type="molecule type" value="Genomic_DNA"/>
</dbReference>
<dbReference type="RefSeq" id="WP_245704471.1">
    <property type="nucleotide sequence ID" value="NZ_FNHH01000008.1"/>
</dbReference>
<dbReference type="GO" id="GO:0046872">
    <property type="term" value="F:metal ion binding"/>
    <property type="evidence" value="ECO:0007669"/>
    <property type="project" value="UniProtKB-KW"/>
</dbReference>
<dbReference type="NCBIfam" id="TIGR02727">
    <property type="entry name" value="MTHFS_bact"/>
    <property type="match status" value="1"/>
</dbReference>
<comment type="cofactor">
    <cofactor evidence="5">
        <name>Mg(2+)</name>
        <dbReference type="ChEBI" id="CHEBI:18420"/>
    </cofactor>
</comment>
<evidence type="ECO:0000256" key="1">
    <source>
        <dbReference type="ARBA" id="ARBA00010638"/>
    </source>
</evidence>
<evidence type="ECO:0000256" key="5">
    <source>
        <dbReference type="RuleBase" id="RU361279"/>
    </source>
</evidence>
<protein>
    <recommendedName>
        <fullName evidence="5">5-formyltetrahydrofolate cyclo-ligase</fullName>
        <ecNumber evidence="5">6.3.3.2</ecNumber>
    </recommendedName>
</protein>
<dbReference type="EC" id="6.3.3.2" evidence="5"/>
<comment type="catalytic activity">
    <reaction evidence="5">
        <text>(6S)-5-formyl-5,6,7,8-tetrahydrofolate + ATP = (6R)-5,10-methenyltetrahydrofolate + ADP + phosphate</text>
        <dbReference type="Rhea" id="RHEA:10488"/>
        <dbReference type="ChEBI" id="CHEBI:30616"/>
        <dbReference type="ChEBI" id="CHEBI:43474"/>
        <dbReference type="ChEBI" id="CHEBI:57455"/>
        <dbReference type="ChEBI" id="CHEBI:57457"/>
        <dbReference type="ChEBI" id="CHEBI:456216"/>
        <dbReference type="EC" id="6.3.3.2"/>
    </reaction>
</comment>
<organism evidence="6 7">
    <name type="scientific">Daejeonella rubra</name>
    <dbReference type="NCBI Taxonomy" id="990371"/>
    <lineage>
        <taxon>Bacteria</taxon>
        <taxon>Pseudomonadati</taxon>
        <taxon>Bacteroidota</taxon>
        <taxon>Sphingobacteriia</taxon>
        <taxon>Sphingobacteriales</taxon>
        <taxon>Sphingobacteriaceae</taxon>
        <taxon>Daejeonella</taxon>
    </lineage>
</organism>
<evidence type="ECO:0000256" key="4">
    <source>
        <dbReference type="PIRSR" id="PIRSR006806-1"/>
    </source>
</evidence>
<feature type="binding site" evidence="4">
    <location>
        <position position="73"/>
    </location>
    <ligand>
        <name>substrate</name>
    </ligand>
</feature>
<dbReference type="GO" id="GO:0005524">
    <property type="term" value="F:ATP binding"/>
    <property type="evidence" value="ECO:0007669"/>
    <property type="project" value="UniProtKB-KW"/>
</dbReference>
<evidence type="ECO:0000256" key="2">
    <source>
        <dbReference type="ARBA" id="ARBA00022741"/>
    </source>
</evidence>
<dbReference type="InterPro" id="IPR037171">
    <property type="entry name" value="NagB/RpiA_transferase-like"/>
</dbReference>
<keyword evidence="2 4" id="KW-0547">Nucleotide-binding</keyword>
<keyword evidence="7" id="KW-1185">Reference proteome</keyword>
<dbReference type="PANTHER" id="PTHR23407:SF1">
    <property type="entry name" value="5-FORMYLTETRAHYDROFOLATE CYCLO-LIGASE"/>
    <property type="match status" value="1"/>
</dbReference>
<keyword evidence="5" id="KW-0460">Magnesium</keyword>
<keyword evidence="3 4" id="KW-0067">ATP-binding</keyword>
<dbReference type="Pfam" id="PF01812">
    <property type="entry name" value="5-FTHF_cyc-lig"/>
    <property type="match status" value="1"/>
</dbReference>
<feature type="binding site" evidence="4">
    <location>
        <begin position="153"/>
        <end position="161"/>
    </location>
    <ligand>
        <name>ATP</name>
        <dbReference type="ChEBI" id="CHEBI:30616"/>
    </ligand>
</feature>
<dbReference type="SUPFAM" id="SSF100950">
    <property type="entry name" value="NagB/RpiA/CoA transferase-like"/>
    <property type="match status" value="1"/>
</dbReference>
<proteinExistence type="inferred from homology"/>
<comment type="similarity">
    <text evidence="1 5">Belongs to the 5-formyltetrahydrofolate cyclo-ligase family.</text>
</comment>
<dbReference type="Gene3D" id="3.40.50.10420">
    <property type="entry name" value="NagB/RpiA/CoA transferase-like"/>
    <property type="match status" value="1"/>
</dbReference>
<dbReference type="InterPro" id="IPR024185">
    <property type="entry name" value="FTHF_cligase-like_sf"/>
</dbReference>
<dbReference type="PIRSF" id="PIRSF006806">
    <property type="entry name" value="FTHF_cligase"/>
    <property type="match status" value="1"/>
</dbReference>
<dbReference type="GO" id="GO:0035999">
    <property type="term" value="P:tetrahydrofolate interconversion"/>
    <property type="evidence" value="ECO:0007669"/>
    <property type="project" value="TreeGrafter"/>
</dbReference>
<dbReference type="AlphaFoldDB" id="A0A1G9RL71"/>
<dbReference type="PANTHER" id="PTHR23407">
    <property type="entry name" value="ATPASE INHIBITOR/5-FORMYLTETRAHYDROFOLATE CYCLO-LIGASE"/>
    <property type="match status" value="1"/>
</dbReference>
<dbReference type="GO" id="GO:0009396">
    <property type="term" value="P:folic acid-containing compound biosynthetic process"/>
    <property type="evidence" value="ECO:0007669"/>
    <property type="project" value="TreeGrafter"/>
</dbReference>
<keyword evidence="6" id="KW-0436">Ligase</keyword>
<feature type="binding site" evidence="4">
    <location>
        <begin position="21"/>
        <end position="25"/>
    </location>
    <ligand>
        <name>ATP</name>
        <dbReference type="ChEBI" id="CHEBI:30616"/>
    </ligand>
</feature>
<evidence type="ECO:0000313" key="7">
    <source>
        <dbReference type="Proteomes" id="UP000199226"/>
    </source>
</evidence>
<accession>A0A1G9RL71</accession>
<dbReference type="InterPro" id="IPR002698">
    <property type="entry name" value="FTHF_cligase"/>
</dbReference>
<dbReference type="GO" id="GO:0030272">
    <property type="term" value="F:5-formyltetrahydrofolate cyclo-ligase activity"/>
    <property type="evidence" value="ECO:0007669"/>
    <property type="project" value="UniProtKB-EC"/>
</dbReference>